<evidence type="ECO:0000256" key="3">
    <source>
        <dbReference type="ARBA" id="ARBA00022692"/>
    </source>
</evidence>
<dbReference type="Pfam" id="PF01618">
    <property type="entry name" value="MotA_ExbB"/>
    <property type="match status" value="1"/>
</dbReference>
<keyword evidence="6" id="KW-0653">Protein transport</keyword>
<evidence type="ECO:0000259" key="8">
    <source>
        <dbReference type="Pfam" id="PF01618"/>
    </source>
</evidence>
<protein>
    <recommendedName>
        <fullName evidence="8">MotA/TolQ/ExbB proton channel domain-containing protein</fullName>
    </recommendedName>
</protein>
<keyword evidence="6" id="KW-0813">Transport</keyword>
<reference evidence="9 10" key="1">
    <citation type="submission" date="2019-02" db="EMBL/GenBank/DDBJ databases">
        <title>Deep-cultivation of Planctomycetes and their phenomic and genomic characterization uncovers novel biology.</title>
        <authorList>
            <person name="Wiegand S."/>
            <person name="Jogler M."/>
            <person name="Boedeker C."/>
            <person name="Pinto D."/>
            <person name="Vollmers J."/>
            <person name="Rivas-Marin E."/>
            <person name="Kohn T."/>
            <person name="Peeters S.H."/>
            <person name="Heuer A."/>
            <person name="Rast P."/>
            <person name="Oberbeckmann S."/>
            <person name="Bunk B."/>
            <person name="Jeske O."/>
            <person name="Meyerdierks A."/>
            <person name="Storesund J.E."/>
            <person name="Kallscheuer N."/>
            <person name="Luecker S."/>
            <person name="Lage O.M."/>
            <person name="Pohl T."/>
            <person name="Merkel B.J."/>
            <person name="Hornburger P."/>
            <person name="Mueller R.-W."/>
            <person name="Bruemmer F."/>
            <person name="Labrenz M."/>
            <person name="Spormann A.M."/>
            <person name="Op Den Camp H."/>
            <person name="Overmann J."/>
            <person name="Amann R."/>
            <person name="Jetten M.S.M."/>
            <person name="Mascher T."/>
            <person name="Medema M.H."/>
            <person name="Devos D.P."/>
            <person name="Kaster A.-K."/>
            <person name="Ovreas L."/>
            <person name="Rohde M."/>
            <person name="Galperin M.Y."/>
            <person name="Jogler C."/>
        </authorList>
    </citation>
    <scope>NUCLEOTIDE SEQUENCE [LARGE SCALE GENOMIC DNA]</scope>
    <source>
        <strain evidence="9 10">Pla100</strain>
    </source>
</reference>
<keyword evidence="4 7" id="KW-1133">Transmembrane helix</keyword>
<dbReference type="Proteomes" id="UP000316213">
    <property type="component" value="Unassembled WGS sequence"/>
</dbReference>
<dbReference type="EMBL" id="SJPM01000002">
    <property type="protein sequence ID" value="TWU02001.1"/>
    <property type="molecule type" value="Genomic_DNA"/>
</dbReference>
<sequence>MIGGVRRCCNARPRPESSTESTLVEHWFARVRYTDMRPNLFELSPLGHDELSRCTAAAKTLFWNFKPFTGRSVIGGVRRAETMHSNPYSSPTANAHHDLDRGLLLRRIRFASGLIAPLAIVSGVVLTVIGIMRSFDALAKSENVDPSQLGGDISTSLSIGSISIPVAIVACAVWIWATLKLRKIKRSAAVASTQ</sequence>
<evidence type="ECO:0000256" key="7">
    <source>
        <dbReference type="SAM" id="Phobius"/>
    </source>
</evidence>
<evidence type="ECO:0000256" key="2">
    <source>
        <dbReference type="ARBA" id="ARBA00022475"/>
    </source>
</evidence>
<evidence type="ECO:0000256" key="5">
    <source>
        <dbReference type="ARBA" id="ARBA00023136"/>
    </source>
</evidence>
<dbReference type="AlphaFoldDB" id="A0A5C6AR98"/>
<feature type="domain" description="MotA/TolQ/ExbB proton channel" evidence="8">
    <location>
        <begin position="115"/>
        <end position="174"/>
    </location>
</feature>
<name>A0A5C6AR98_9BACT</name>
<evidence type="ECO:0000256" key="6">
    <source>
        <dbReference type="RuleBase" id="RU004057"/>
    </source>
</evidence>
<dbReference type="GO" id="GO:0005886">
    <property type="term" value="C:plasma membrane"/>
    <property type="evidence" value="ECO:0007669"/>
    <property type="project" value="UniProtKB-SubCell"/>
</dbReference>
<organism evidence="9 10">
    <name type="scientific">Neorhodopirellula pilleata</name>
    <dbReference type="NCBI Taxonomy" id="2714738"/>
    <lineage>
        <taxon>Bacteria</taxon>
        <taxon>Pseudomonadati</taxon>
        <taxon>Planctomycetota</taxon>
        <taxon>Planctomycetia</taxon>
        <taxon>Pirellulales</taxon>
        <taxon>Pirellulaceae</taxon>
        <taxon>Neorhodopirellula</taxon>
    </lineage>
</organism>
<evidence type="ECO:0000313" key="9">
    <source>
        <dbReference type="EMBL" id="TWU02001.1"/>
    </source>
</evidence>
<gene>
    <name evidence="9" type="ORF">Pla100_17370</name>
</gene>
<evidence type="ECO:0000256" key="1">
    <source>
        <dbReference type="ARBA" id="ARBA00004651"/>
    </source>
</evidence>
<accession>A0A5C6AR98</accession>
<evidence type="ECO:0000313" key="10">
    <source>
        <dbReference type="Proteomes" id="UP000316213"/>
    </source>
</evidence>
<feature type="transmembrane region" description="Helical" evidence="7">
    <location>
        <begin position="110"/>
        <end position="133"/>
    </location>
</feature>
<dbReference type="GO" id="GO:0015031">
    <property type="term" value="P:protein transport"/>
    <property type="evidence" value="ECO:0007669"/>
    <property type="project" value="UniProtKB-KW"/>
</dbReference>
<comment type="caution">
    <text evidence="9">The sequence shown here is derived from an EMBL/GenBank/DDBJ whole genome shotgun (WGS) entry which is preliminary data.</text>
</comment>
<feature type="transmembrane region" description="Helical" evidence="7">
    <location>
        <begin position="153"/>
        <end position="177"/>
    </location>
</feature>
<evidence type="ECO:0000256" key="4">
    <source>
        <dbReference type="ARBA" id="ARBA00022989"/>
    </source>
</evidence>
<keyword evidence="2" id="KW-1003">Cell membrane</keyword>
<dbReference type="InterPro" id="IPR002898">
    <property type="entry name" value="MotA_ExbB_proton_chnl"/>
</dbReference>
<keyword evidence="10" id="KW-1185">Reference proteome</keyword>
<comment type="subcellular location">
    <subcellularLocation>
        <location evidence="1">Cell membrane</location>
        <topology evidence="1">Multi-pass membrane protein</topology>
    </subcellularLocation>
    <subcellularLocation>
        <location evidence="6">Membrane</location>
        <topology evidence="6">Multi-pass membrane protein</topology>
    </subcellularLocation>
</comment>
<proteinExistence type="inferred from homology"/>
<keyword evidence="3 7" id="KW-0812">Transmembrane</keyword>
<keyword evidence="5 7" id="KW-0472">Membrane</keyword>
<comment type="similarity">
    <text evidence="6">Belongs to the exbB/tolQ family.</text>
</comment>